<proteinExistence type="predicted"/>
<organism evidence="1">
    <name type="scientific">freshwater metagenome</name>
    <dbReference type="NCBI Taxonomy" id="449393"/>
    <lineage>
        <taxon>unclassified sequences</taxon>
        <taxon>metagenomes</taxon>
        <taxon>ecological metagenomes</taxon>
    </lineage>
</organism>
<reference evidence="1" key="1">
    <citation type="submission" date="2020-05" db="EMBL/GenBank/DDBJ databases">
        <authorList>
            <person name="Chiriac C."/>
            <person name="Salcher M."/>
            <person name="Ghai R."/>
            <person name="Kavagutti S V."/>
        </authorList>
    </citation>
    <scope>NUCLEOTIDE SEQUENCE</scope>
</reference>
<evidence type="ECO:0000313" key="1">
    <source>
        <dbReference type="EMBL" id="CAB4569594.1"/>
    </source>
</evidence>
<gene>
    <name evidence="1" type="ORF">UFOPK1639_00918</name>
</gene>
<sequence length="296" mass="30615">MNVFMVLRMSITSKLAITLSSLLITSALVFVEAPVAMACSTGGSGSSGVSHGSAMHSGSVTVCVGVQTTTPAVTTPTAPKPASGITLKPVAKPVCPTAAQRKQMPKSPDAAERWVKSVCAPSKPTASKPGSPPPVSFTPAATSFASAAVSFSPNPLKASVYPALQLPAGEAFTFSANPSLHYGSQVILGRQAEVQFSPAGLGWQFSDGTRIQGVEIKRSFEQAGKYQAWAIANYFVSYRVVGETAWQAVAGRISVLSNALDLDVSIKIPAVPPTPPKLLLVAGDCSTNPKSWGCLP</sequence>
<protein>
    <submittedName>
        <fullName evidence="1">Unannotated protein</fullName>
    </submittedName>
</protein>
<dbReference type="EMBL" id="CAEZTH010000137">
    <property type="protein sequence ID" value="CAB4569594.1"/>
    <property type="molecule type" value="Genomic_DNA"/>
</dbReference>
<accession>A0A6J6E2L9</accession>
<dbReference type="AlphaFoldDB" id="A0A6J6E2L9"/>
<name>A0A6J6E2L9_9ZZZZ</name>